<dbReference type="EMBL" id="CSBK01000470">
    <property type="protein sequence ID" value="COX43455.1"/>
    <property type="molecule type" value="Genomic_DNA"/>
</dbReference>
<sequence length="174" mass="18981">MHRHQLNGGDVELVEVVDDHRVGQAGVGAPEFGRDTGMGLCHAFDMRFVDYGLVVRGARRPVVCPVEERIDHDAGHSVAQRVDHRGSAVRVDGVDVIGIQRLPEGEIAVERLPIRVEQQLAGVTPMAGRRVERPVHTKPVALAGGDVRQIGMPDVPVHLVKRDPRLDAVLVDQT</sequence>
<organism evidence="1 4">
    <name type="scientific">Mycobacterium tuberculosis</name>
    <dbReference type="NCBI Taxonomy" id="1773"/>
    <lineage>
        <taxon>Bacteria</taxon>
        <taxon>Bacillati</taxon>
        <taxon>Actinomycetota</taxon>
        <taxon>Actinomycetes</taxon>
        <taxon>Mycobacteriales</taxon>
        <taxon>Mycobacteriaceae</taxon>
        <taxon>Mycobacterium</taxon>
        <taxon>Mycobacterium tuberculosis complex</taxon>
    </lineage>
</organism>
<protein>
    <submittedName>
        <fullName evidence="1">Uncharacterized protein</fullName>
    </submittedName>
</protein>
<reference evidence="2" key="2">
    <citation type="submission" date="2015-03" db="EMBL/GenBank/DDBJ databases">
        <authorList>
            <consortium name="Pathogen Informatics"/>
            <person name="Murphy D."/>
        </authorList>
    </citation>
    <scope>NUCLEOTIDE SEQUENCE</scope>
    <source>
        <strain evidence="2">N09902308</strain>
    </source>
</reference>
<dbReference type="Proteomes" id="UP000039021">
    <property type="component" value="Unassembled WGS sequence"/>
</dbReference>
<evidence type="ECO:0000313" key="3">
    <source>
        <dbReference type="Proteomes" id="UP000039021"/>
    </source>
</evidence>
<gene>
    <name evidence="1" type="ORF">ERS007681_03569</name>
    <name evidence="2" type="ORF">ERS007739_01284</name>
</gene>
<dbReference type="EMBL" id="CFOE01000639">
    <property type="protein sequence ID" value="CFE44152.1"/>
    <property type="molecule type" value="Genomic_DNA"/>
</dbReference>
<name>A0A654TDN5_MYCTX</name>
<dbReference type="AlphaFoldDB" id="A0A654TDN5"/>
<dbReference type="Proteomes" id="UP000048289">
    <property type="component" value="Unassembled WGS sequence"/>
</dbReference>
<proteinExistence type="predicted"/>
<evidence type="ECO:0000313" key="4">
    <source>
        <dbReference type="Proteomes" id="UP000048289"/>
    </source>
</evidence>
<evidence type="ECO:0000313" key="2">
    <source>
        <dbReference type="EMBL" id="COX43455.1"/>
    </source>
</evidence>
<accession>A0A654TDN5</accession>
<reference evidence="3 4" key="1">
    <citation type="submission" date="2015-03" db="EMBL/GenBank/DDBJ databases">
        <authorList>
            <consortium name="Pathogen Informatics"/>
        </authorList>
    </citation>
    <scope>NUCLEOTIDE SEQUENCE [LARGE SCALE GENOMIC DNA]</scope>
    <source>
        <strain evidence="1 4">G09901357</strain>
        <strain evidence="3">N09902308</strain>
    </source>
</reference>
<evidence type="ECO:0000313" key="1">
    <source>
        <dbReference type="EMBL" id="CFE44152.1"/>
    </source>
</evidence>